<accession>A0A8H5HK22</accession>
<protein>
    <recommendedName>
        <fullName evidence="8">Heme haloperoxidase family profile domain-containing protein</fullName>
    </recommendedName>
</protein>
<keyword evidence="10" id="KW-1185">Reference proteome</keyword>
<dbReference type="Gene3D" id="1.10.489.10">
    <property type="entry name" value="Chloroperoxidase-like"/>
    <property type="match status" value="1"/>
</dbReference>
<proteinExistence type="inferred from homology"/>
<dbReference type="SUPFAM" id="SSF47571">
    <property type="entry name" value="Cloroperoxidase"/>
    <property type="match status" value="1"/>
</dbReference>
<dbReference type="InterPro" id="IPR000028">
    <property type="entry name" value="Chloroperoxidase"/>
</dbReference>
<name>A0A8H5HK22_9AGAR</name>
<dbReference type="PANTHER" id="PTHR33577">
    <property type="entry name" value="STERIGMATOCYSTIN BIOSYNTHESIS PEROXIDASE STCC-RELATED"/>
    <property type="match status" value="1"/>
</dbReference>
<dbReference type="GO" id="GO:0046872">
    <property type="term" value="F:metal ion binding"/>
    <property type="evidence" value="ECO:0007669"/>
    <property type="project" value="UniProtKB-KW"/>
</dbReference>
<dbReference type="Pfam" id="PF01328">
    <property type="entry name" value="Peroxidase_2"/>
    <property type="match status" value="1"/>
</dbReference>
<evidence type="ECO:0000256" key="3">
    <source>
        <dbReference type="ARBA" id="ARBA00022617"/>
    </source>
</evidence>
<evidence type="ECO:0000259" key="8">
    <source>
        <dbReference type="PROSITE" id="PS51405"/>
    </source>
</evidence>
<comment type="similarity">
    <text evidence="7">Belongs to the chloroperoxidase family.</text>
</comment>
<keyword evidence="2" id="KW-0575">Peroxidase</keyword>
<dbReference type="EMBL" id="JAACJN010000043">
    <property type="protein sequence ID" value="KAF5384536.1"/>
    <property type="molecule type" value="Genomic_DNA"/>
</dbReference>
<comment type="caution">
    <text evidence="9">The sequence shown here is derived from an EMBL/GenBank/DDBJ whole genome shotgun (WGS) entry which is preliminary data.</text>
</comment>
<dbReference type="InterPro" id="IPR036851">
    <property type="entry name" value="Chloroperoxidase-like_sf"/>
</dbReference>
<keyword evidence="4" id="KW-0479">Metal-binding</keyword>
<evidence type="ECO:0000256" key="5">
    <source>
        <dbReference type="ARBA" id="ARBA00023002"/>
    </source>
</evidence>
<reference evidence="9 10" key="1">
    <citation type="journal article" date="2020" name="ISME J.">
        <title>Uncovering the hidden diversity of litter-decomposition mechanisms in mushroom-forming fungi.</title>
        <authorList>
            <person name="Floudas D."/>
            <person name="Bentzer J."/>
            <person name="Ahren D."/>
            <person name="Johansson T."/>
            <person name="Persson P."/>
            <person name="Tunlid A."/>
        </authorList>
    </citation>
    <scope>NUCLEOTIDE SEQUENCE [LARGE SCALE GENOMIC DNA]</scope>
    <source>
        <strain evidence="9 10">CBS 406.79</strain>
    </source>
</reference>
<keyword evidence="5" id="KW-0560">Oxidoreductase</keyword>
<gene>
    <name evidence="9" type="ORF">D9757_006460</name>
</gene>
<dbReference type="OrthoDB" id="407298at2759"/>
<organism evidence="9 10">
    <name type="scientific">Collybiopsis confluens</name>
    <dbReference type="NCBI Taxonomy" id="2823264"/>
    <lineage>
        <taxon>Eukaryota</taxon>
        <taxon>Fungi</taxon>
        <taxon>Dikarya</taxon>
        <taxon>Basidiomycota</taxon>
        <taxon>Agaricomycotina</taxon>
        <taxon>Agaricomycetes</taxon>
        <taxon>Agaricomycetidae</taxon>
        <taxon>Agaricales</taxon>
        <taxon>Marasmiineae</taxon>
        <taxon>Omphalotaceae</taxon>
        <taxon>Collybiopsis</taxon>
    </lineage>
</organism>
<feature type="domain" description="Heme haloperoxidase family profile" evidence="8">
    <location>
        <begin position="68"/>
        <end position="276"/>
    </location>
</feature>
<keyword evidence="6" id="KW-0408">Iron</keyword>
<keyword evidence="3" id="KW-0349">Heme</keyword>
<dbReference type="GO" id="GO:0004601">
    <property type="term" value="F:peroxidase activity"/>
    <property type="evidence" value="ECO:0007669"/>
    <property type="project" value="UniProtKB-KW"/>
</dbReference>
<dbReference type="PROSITE" id="PS51405">
    <property type="entry name" value="HEME_HALOPEROXIDASE"/>
    <property type="match status" value="1"/>
</dbReference>
<sequence length="290" mass="32313">MHPRLQFTSPPAFPMSTKLLSSLPQLRRLFTFSALTAIFFSINPFNPSWSSDQRPVSTALDRRPWKDARHAFKGPTDEDARSPCPALNTLANHGFINRSGKEISRSALTSSLTSIYRLSVPLAELLVTGGFLCCADFESEGLSLDALAAHDKIEHDASLVHDNTPLGAAFAPIKVNWTLVNELTTKYPDGLGIRRLSEARATREELSRVEGRPKLDALHGQIAYGEAALTWLVMKDLTSLVRTDTIRQWFGQETFPETFVIPSEEITLHTTSKISSKIGQHMKEFQNHQI</sequence>
<evidence type="ECO:0000256" key="2">
    <source>
        <dbReference type="ARBA" id="ARBA00022559"/>
    </source>
</evidence>
<dbReference type="AlphaFoldDB" id="A0A8H5HK22"/>
<evidence type="ECO:0000256" key="1">
    <source>
        <dbReference type="ARBA" id="ARBA00001970"/>
    </source>
</evidence>
<dbReference type="PANTHER" id="PTHR33577:SF9">
    <property type="entry name" value="PEROXIDASE STCC"/>
    <property type="match status" value="1"/>
</dbReference>
<evidence type="ECO:0000313" key="9">
    <source>
        <dbReference type="EMBL" id="KAF5384536.1"/>
    </source>
</evidence>
<evidence type="ECO:0000256" key="6">
    <source>
        <dbReference type="ARBA" id="ARBA00023004"/>
    </source>
</evidence>
<evidence type="ECO:0000256" key="4">
    <source>
        <dbReference type="ARBA" id="ARBA00022723"/>
    </source>
</evidence>
<comment type="cofactor">
    <cofactor evidence="1">
        <name>heme b</name>
        <dbReference type="ChEBI" id="CHEBI:60344"/>
    </cofactor>
</comment>
<dbReference type="Proteomes" id="UP000518752">
    <property type="component" value="Unassembled WGS sequence"/>
</dbReference>
<evidence type="ECO:0000313" key="10">
    <source>
        <dbReference type="Proteomes" id="UP000518752"/>
    </source>
</evidence>
<evidence type="ECO:0000256" key="7">
    <source>
        <dbReference type="ARBA" id="ARBA00025795"/>
    </source>
</evidence>